<proteinExistence type="predicted"/>
<dbReference type="GeneID" id="111249565"/>
<dbReference type="OrthoDB" id="6488214at2759"/>
<dbReference type="OMA" id="WAKNSEY"/>
<dbReference type="Proteomes" id="UP000594260">
    <property type="component" value="Unplaced"/>
</dbReference>
<dbReference type="PANTHER" id="PTHR47237">
    <property type="entry name" value="SLL0310 PROTEIN"/>
    <property type="match status" value="1"/>
</dbReference>
<dbReference type="InParanoid" id="A0A7M7KD88"/>
<dbReference type="Pfam" id="PF13673">
    <property type="entry name" value="Acetyltransf_10"/>
    <property type="match status" value="1"/>
</dbReference>
<name>A0A7M7KD88_VARDE</name>
<organism evidence="2 3">
    <name type="scientific">Varroa destructor</name>
    <name type="common">Honeybee mite</name>
    <dbReference type="NCBI Taxonomy" id="109461"/>
    <lineage>
        <taxon>Eukaryota</taxon>
        <taxon>Metazoa</taxon>
        <taxon>Ecdysozoa</taxon>
        <taxon>Arthropoda</taxon>
        <taxon>Chelicerata</taxon>
        <taxon>Arachnida</taxon>
        <taxon>Acari</taxon>
        <taxon>Parasitiformes</taxon>
        <taxon>Mesostigmata</taxon>
        <taxon>Gamasina</taxon>
        <taxon>Dermanyssoidea</taxon>
        <taxon>Varroidae</taxon>
        <taxon>Varroa</taxon>
    </lineage>
</organism>
<dbReference type="Pfam" id="PF18014">
    <property type="entry name" value="Acetyltransf_18"/>
    <property type="match status" value="1"/>
</dbReference>
<sequence length="297" mass="33415">MDGVQVRAMKPEELELIPRFWSEDVGIPMELNVMKRWYLLDPEGFRVAVDTKNRIVGMAVVLKQCDNLFLMGYLGVSIRYRNNGVARLLLKNLISRSPTANYGLSASADKLDMFFRRGFQKVENTYAFAYIGKFCDHLDDSAKPTGVEVVTITAGDGQVADLAVYDQVVNGFTRNLELILLGDPASTVMAVKQEGKIIGFGKMQYYILGGAWLGPVYADNARLARVLINALLRSFHNKKCPYLFTIISDQARPLLKSLSLKFTDKLTRCYLKQDPKFLPSMKIDRVFAFDDPGFALL</sequence>
<dbReference type="PANTHER" id="PTHR47237:SF1">
    <property type="entry name" value="SLL0310 PROTEIN"/>
    <property type="match status" value="1"/>
</dbReference>
<dbReference type="InterPro" id="IPR016181">
    <property type="entry name" value="Acyl_CoA_acyltransferase"/>
</dbReference>
<dbReference type="RefSeq" id="XP_022659314.1">
    <property type="nucleotide sequence ID" value="XM_022803579.1"/>
</dbReference>
<dbReference type="InterPro" id="IPR000182">
    <property type="entry name" value="GNAT_dom"/>
</dbReference>
<evidence type="ECO:0000259" key="1">
    <source>
        <dbReference type="PROSITE" id="PS51186"/>
    </source>
</evidence>
<dbReference type="SUPFAM" id="SSF55729">
    <property type="entry name" value="Acyl-CoA N-acyltransferases (Nat)"/>
    <property type="match status" value="1"/>
</dbReference>
<feature type="domain" description="N-acetyltransferase" evidence="1">
    <location>
        <begin position="4"/>
        <end position="136"/>
    </location>
</feature>
<evidence type="ECO:0000313" key="2">
    <source>
        <dbReference type="EnsemblMetazoa" id="XP_022659314"/>
    </source>
</evidence>
<dbReference type="InterPro" id="IPR041496">
    <property type="entry name" value="YitH/HolE_GNAT"/>
</dbReference>
<dbReference type="Gene3D" id="3.40.630.30">
    <property type="match status" value="1"/>
</dbReference>
<dbReference type="GO" id="GO:0016747">
    <property type="term" value="F:acyltransferase activity, transferring groups other than amino-acyl groups"/>
    <property type="evidence" value="ECO:0007669"/>
    <property type="project" value="InterPro"/>
</dbReference>
<keyword evidence="3" id="KW-1185">Reference proteome</keyword>
<evidence type="ECO:0000313" key="3">
    <source>
        <dbReference type="Proteomes" id="UP000594260"/>
    </source>
</evidence>
<dbReference type="InterPro" id="IPR052729">
    <property type="entry name" value="Acyl/Acetyltrans_Enzymes"/>
</dbReference>
<reference evidence="2" key="1">
    <citation type="submission" date="2021-01" db="UniProtKB">
        <authorList>
            <consortium name="EnsemblMetazoa"/>
        </authorList>
    </citation>
    <scope>IDENTIFICATION</scope>
</reference>
<dbReference type="AlphaFoldDB" id="A0A7M7KD88"/>
<dbReference type="EnsemblMetazoa" id="XM_022803579">
    <property type="protein sequence ID" value="XP_022659314"/>
    <property type="gene ID" value="LOC111249565"/>
</dbReference>
<dbReference type="Gene3D" id="3.40.630.90">
    <property type="match status" value="1"/>
</dbReference>
<accession>A0A7M7KD88</accession>
<protein>
    <recommendedName>
        <fullName evidence="1">N-acetyltransferase domain-containing protein</fullName>
    </recommendedName>
</protein>
<dbReference type="PROSITE" id="PS51186">
    <property type="entry name" value="GNAT"/>
    <property type="match status" value="1"/>
</dbReference>
<dbReference type="KEGG" id="vde:111249565"/>